<dbReference type="InterPro" id="IPR004089">
    <property type="entry name" value="MCPsignal_dom"/>
</dbReference>
<feature type="transmembrane region" description="Helical" evidence="5">
    <location>
        <begin position="188"/>
        <end position="209"/>
    </location>
</feature>
<reference evidence="8 9" key="1">
    <citation type="submission" date="2018-12" db="EMBL/GenBank/DDBJ databases">
        <authorList>
            <consortium name="Pathogen Informatics"/>
        </authorList>
    </citation>
    <scope>NUCLEOTIDE SEQUENCE [LARGE SCALE GENOMIC DNA]</scope>
    <source>
        <strain evidence="8 9">NCTC9695</strain>
    </source>
</reference>
<dbReference type="PANTHER" id="PTHR32089">
    <property type="entry name" value="METHYL-ACCEPTING CHEMOTAXIS PROTEIN MCPB"/>
    <property type="match status" value="1"/>
</dbReference>
<evidence type="ECO:0000256" key="3">
    <source>
        <dbReference type="PROSITE-ProRule" id="PRU00284"/>
    </source>
</evidence>
<feature type="region of interest" description="Disordered" evidence="4">
    <location>
        <begin position="454"/>
        <end position="553"/>
    </location>
</feature>
<feature type="transmembrane region" description="Helical" evidence="5">
    <location>
        <begin position="12"/>
        <end position="30"/>
    </location>
</feature>
<evidence type="ECO:0000313" key="8">
    <source>
        <dbReference type="EMBL" id="VEB39964.1"/>
    </source>
</evidence>
<keyword evidence="5" id="KW-1133">Transmembrane helix</keyword>
<evidence type="ECO:0000259" key="6">
    <source>
        <dbReference type="PROSITE" id="PS50111"/>
    </source>
</evidence>
<evidence type="ECO:0000256" key="4">
    <source>
        <dbReference type="SAM" id="MobiDB-lite"/>
    </source>
</evidence>
<dbReference type="EMBL" id="LR134182">
    <property type="protein sequence ID" value="VEB39964.1"/>
    <property type="molecule type" value="Genomic_DNA"/>
</dbReference>
<dbReference type="Pfam" id="PF12729">
    <property type="entry name" value="4HB_MCP_1"/>
    <property type="match status" value="1"/>
</dbReference>
<dbReference type="InterPro" id="IPR024478">
    <property type="entry name" value="HlyB_4HB_MCP"/>
</dbReference>
<protein>
    <submittedName>
        <fullName evidence="8">Serine chemoreceptor protein</fullName>
    </submittedName>
</protein>
<dbReference type="SUPFAM" id="SSF58104">
    <property type="entry name" value="Methyl-accepting chemotaxis protein (MCP) signaling domain"/>
    <property type="match status" value="1"/>
</dbReference>
<keyword evidence="5" id="KW-0812">Transmembrane</keyword>
<organism evidence="8 9">
    <name type="scientific">Chromobacterium violaceum</name>
    <dbReference type="NCBI Taxonomy" id="536"/>
    <lineage>
        <taxon>Bacteria</taxon>
        <taxon>Pseudomonadati</taxon>
        <taxon>Pseudomonadota</taxon>
        <taxon>Betaproteobacteria</taxon>
        <taxon>Neisseriales</taxon>
        <taxon>Chromobacteriaceae</taxon>
        <taxon>Chromobacterium</taxon>
    </lineage>
</organism>
<sequence length="618" mass="66880">MFNTLTIAQRLAVMVCALLAIPVLVGWYGLHTQEGILGDFATTYNDRVVCLKQLKIVGDGYAVGIVDNAQKLRNQSQTVAGFLANLQKAQLDVRQQWGDYRATYLTPEEKRLADQAEAAMANANRSVDKLRQIVQSGDAAALQHYVDREMYPALDPVSQRISALVDLQLRVAAEEFSQSQQRAAFSHAANIALIAVGVVVGFLLAWVIVRGLLSELGGEPRDVVALAERIAEGDLDQKLAVKPDDHHSIVASMARMQSALIQLVRNMQDITLRLSNSATELAAASEQVATSAEEQTRAASSMSASVEQLSVSICSVNDTAADVAKDSVSSGELAHQGETIIDETLQTIGRVAEQARSSQQQADLMGSRSQEIANVIQVIRDVAEQTNLLALNAAIEAARAGEQGRGFAVVADEVRKLSERTAQSTTEISGSIRDMLDCSQHVVDNIHHTVDQMETGWPRPAAPRGGIRHLRQRGPGQGFAGHHLDLAERTAASRHQHRRQCRAGGADVGGNQRRRDPDRRGGQPGGADGRRAAVGDQPLQAPGRRPAAKLGQNRAALGRDRLAGLSRRVFHSKAPPCSRTFLSRSGRLARASFLPRMLHRNIRNPNICFPIGMTKSGI</sequence>
<keyword evidence="1 3" id="KW-0807">Transducer</keyword>
<accession>A0A447T518</accession>
<dbReference type="InterPro" id="IPR003660">
    <property type="entry name" value="HAMP_dom"/>
</dbReference>
<dbReference type="CDD" id="cd17529">
    <property type="entry name" value="HAMP_I"/>
    <property type="match status" value="1"/>
</dbReference>
<evidence type="ECO:0000256" key="5">
    <source>
        <dbReference type="SAM" id="Phobius"/>
    </source>
</evidence>
<dbReference type="PANTHER" id="PTHR32089:SF112">
    <property type="entry name" value="LYSOZYME-LIKE PROTEIN-RELATED"/>
    <property type="match status" value="1"/>
</dbReference>
<gene>
    <name evidence="8" type="primary">tsr_2</name>
    <name evidence="8" type="ORF">NCTC9695_00349</name>
</gene>
<keyword evidence="8" id="KW-0675">Receptor</keyword>
<dbReference type="SMART" id="SM00283">
    <property type="entry name" value="MA"/>
    <property type="match status" value="1"/>
</dbReference>
<comment type="similarity">
    <text evidence="2">Belongs to the methyl-accepting chemotaxis (MCP) protein family.</text>
</comment>
<feature type="compositionally biased region" description="Basic residues" evidence="4">
    <location>
        <begin position="492"/>
        <end position="501"/>
    </location>
</feature>
<feature type="domain" description="Methyl-accepting transducer" evidence="6">
    <location>
        <begin position="270"/>
        <end position="456"/>
    </location>
</feature>
<dbReference type="AlphaFoldDB" id="A0A447T518"/>
<dbReference type="GO" id="GO:0016020">
    <property type="term" value="C:membrane"/>
    <property type="evidence" value="ECO:0007669"/>
    <property type="project" value="InterPro"/>
</dbReference>
<dbReference type="PROSITE" id="PS50111">
    <property type="entry name" value="CHEMOTAXIS_TRANSDUC_2"/>
    <property type="match status" value="1"/>
</dbReference>
<proteinExistence type="inferred from homology"/>
<keyword evidence="5" id="KW-0472">Membrane</keyword>
<evidence type="ECO:0000259" key="7">
    <source>
        <dbReference type="PROSITE" id="PS50885"/>
    </source>
</evidence>
<dbReference type="Proteomes" id="UP000275777">
    <property type="component" value="Chromosome"/>
</dbReference>
<dbReference type="GO" id="GO:0007165">
    <property type="term" value="P:signal transduction"/>
    <property type="evidence" value="ECO:0007669"/>
    <property type="project" value="UniProtKB-KW"/>
</dbReference>
<dbReference type="PROSITE" id="PS50885">
    <property type="entry name" value="HAMP"/>
    <property type="match status" value="1"/>
</dbReference>
<evidence type="ECO:0000256" key="1">
    <source>
        <dbReference type="ARBA" id="ARBA00023224"/>
    </source>
</evidence>
<feature type="domain" description="HAMP" evidence="7">
    <location>
        <begin position="221"/>
        <end position="265"/>
    </location>
</feature>
<dbReference type="Gene3D" id="1.10.287.950">
    <property type="entry name" value="Methyl-accepting chemotaxis protein"/>
    <property type="match status" value="1"/>
</dbReference>
<evidence type="ECO:0000313" key="9">
    <source>
        <dbReference type="Proteomes" id="UP000275777"/>
    </source>
</evidence>
<evidence type="ECO:0000256" key="2">
    <source>
        <dbReference type="ARBA" id="ARBA00029447"/>
    </source>
</evidence>
<name>A0A447T518_CHRVL</name>
<dbReference type="Pfam" id="PF00015">
    <property type="entry name" value="MCPsignal"/>
    <property type="match status" value="1"/>
</dbReference>